<accession>A0A1M6WQP9</accession>
<organism evidence="1 2">
    <name type="scientific">Chitinophaga jiangningensis</name>
    <dbReference type="NCBI Taxonomy" id="1419482"/>
    <lineage>
        <taxon>Bacteria</taxon>
        <taxon>Pseudomonadati</taxon>
        <taxon>Bacteroidota</taxon>
        <taxon>Chitinophagia</taxon>
        <taxon>Chitinophagales</taxon>
        <taxon>Chitinophagaceae</taxon>
        <taxon>Chitinophaga</taxon>
    </lineage>
</organism>
<sequence length="219" mass="24678">MTKSEFIYSADPGLLLGFHGCDRQVAEKIVLGRDNMRPSINRYDWLGSGVYFWQNNYERAYDFACQLAAAGKIKEPAVVGAVLCLDYCLDLLDKDSIDDVKNNWEKIIRLIGEGTLPRNVNPGHLAGSQDKLLRYLDCMVIEVAHTIAREDNDPPFDTVRCAFIEGQPIFPGASFMDKSHIQICVRNPNCIKGLFMPRLRQPWNGDIFHKEEATPAIAS</sequence>
<name>A0A1M6WQP9_9BACT</name>
<keyword evidence="2" id="KW-1185">Reference proteome</keyword>
<reference evidence="1 2" key="1">
    <citation type="submission" date="2016-11" db="EMBL/GenBank/DDBJ databases">
        <authorList>
            <person name="Jaros S."/>
            <person name="Januszkiewicz K."/>
            <person name="Wedrychowicz H."/>
        </authorList>
    </citation>
    <scope>NUCLEOTIDE SEQUENCE [LARGE SCALE GENOMIC DNA]</scope>
    <source>
        <strain evidence="1 2">DSM 27406</strain>
    </source>
</reference>
<evidence type="ECO:0000313" key="2">
    <source>
        <dbReference type="Proteomes" id="UP000184420"/>
    </source>
</evidence>
<dbReference type="SUPFAM" id="SSF56399">
    <property type="entry name" value="ADP-ribosylation"/>
    <property type="match status" value="1"/>
</dbReference>
<gene>
    <name evidence="1" type="ORF">SAMN05444266_101725</name>
</gene>
<dbReference type="AlphaFoldDB" id="A0A1M6WQP9"/>
<dbReference type="RefSeq" id="WP_073078072.1">
    <property type="nucleotide sequence ID" value="NZ_FRBL01000001.1"/>
</dbReference>
<proteinExistence type="predicted"/>
<dbReference type="STRING" id="1419482.SAMN05444266_101725"/>
<evidence type="ECO:0000313" key="1">
    <source>
        <dbReference type="EMBL" id="SHK95964.1"/>
    </source>
</evidence>
<dbReference type="Proteomes" id="UP000184420">
    <property type="component" value="Unassembled WGS sequence"/>
</dbReference>
<protein>
    <submittedName>
        <fullName evidence="1">Uncharacterized protein</fullName>
    </submittedName>
</protein>
<dbReference type="EMBL" id="FRBL01000001">
    <property type="protein sequence ID" value="SHK95964.1"/>
    <property type="molecule type" value="Genomic_DNA"/>
</dbReference>